<gene>
    <name evidence="1" type="ORF">ISP20_21160</name>
</gene>
<organism evidence="1 2">
    <name type="scientific">Dyella kyungheensis</name>
    <dbReference type="NCBI Taxonomy" id="1242174"/>
    <lineage>
        <taxon>Bacteria</taxon>
        <taxon>Pseudomonadati</taxon>
        <taxon>Pseudomonadota</taxon>
        <taxon>Gammaproteobacteria</taxon>
        <taxon>Lysobacterales</taxon>
        <taxon>Rhodanobacteraceae</taxon>
        <taxon>Dyella</taxon>
    </lineage>
</organism>
<protein>
    <submittedName>
        <fullName evidence="1">DUF4288 domain-containing protein</fullName>
    </submittedName>
</protein>
<accession>A0ABS2JYV6</accession>
<dbReference type="InterPro" id="IPR025630">
    <property type="entry name" value="DUF4288"/>
</dbReference>
<keyword evidence="2" id="KW-1185">Reference proteome</keyword>
<reference evidence="1 2" key="1">
    <citation type="submission" date="2020-10" db="EMBL/GenBank/DDBJ databases">
        <title>Phylogeny of dyella-like bacteria.</title>
        <authorList>
            <person name="Fu J."/>
        </authorList>
    </citation>
    <scope>NUCLEOTIDE SEQUENCE [LARGE SCALE GENOMIC DNA]</scope>
    <source>
        <strain evidence="1 2">THG-B117</strain>
    </source>
</reference>
<evidence type="ECO:0000313" key="2">
    <source>
        <dbReference type="Proteomes" id="UP001430065"/>
    </source>
</evidence>
<dbReference type="Proteomes" id="UP001430065">
    <property type="component" value="Unassembled WGS sequence"/>
</dbReference>
<proteinExistence type="predicted"/>
<comment type="caution">
    <text evidence="1">The sequence shown here is derived from an EMBL/GenBank/DDBJ whole genome shotgun (WGS) entry which is preliminary data.</text>
</comment>
<sequence length="131" mass="14531">MSQSSRDTSPVGWYVGSYLVRFIELNATGNDDADGEFLAWENTVLVRADSFDEAYSKVEAQARLHTEPYEGGSEGIPVQWVFEGISDLVPIYEPLEDGCEILWTEHEALKLGKLQSMAISVDELRGDAKGD</sequence>
<dbReference type="Pfam" id="PF14119">
    <property type="entry name" value="DUF4288"/>
    <property type="match status" value="1"/>
</dbReference>
<dbReference type="RefSeq" id="WP_204638209.1">
    <property type="nucleotide sequence ID" value="NZ_JADIKC010000015.1"/>
</dbReference>
<name>A0ABS2JYV6_9GAMM</name>
<evidence type="ECO:0000313" key="1">
    <source>
        <dbReference type="EMBL" id="MBM7123688.1"/>
    </source>
</evidence>
<dbReference type="EMBL" id="JADIKC010000015">
    <property type="protein sequence ID" value="MBM7123688.1"/>
    <property type="molecule type" value="Genomic_DNA"/>
</dbReference>